<evidence type="ECO:0000256" key="9">
    <source>
        <dbReference type="ARBA" id="ARBA00048772"/>
    </source>
</evidence>
<dbReference type="PROSITE" id="PS00097">
    <property type="entry name" value="CARBAMOYLTRANSFERASE"/>
    <property type="match status" value="1"/>
</dbReference>
<keyword evidence="14" id="KW-1185">Reference proteome</keyword>
<dbReference type="Pfam" id="PF02729">
    <property type="entry name" value="OTCace_N"/>
    <property type="match status" value="1"/>
</dbReference>
<evidence type="ECO:0000256" key="4">
    <source>
        <dbReference type="ARBA" id="ARBA00007805"/>
    </source>
</evidence>
<dbReference type="RefSeq" id="WP_093135336.1">
    <property type="nucleotide sequence ID" value="NZ_FOHJ01000006.1"/>
</dbReference>
<evidence type="ECO:0000256" key="1">
    <source>
        <dbReference type="ARBA" id="ARBA00003822"/>
    </source>
</evidence>
<gene>
    <name evidence="13" type="ORF">SAMN05421676_106247</name>
</gene>
<comment type="similarity">
    <text evidence="4 10">Belongs to the aspartate/ornithine carbamoyltransferase superfamily. OTCase family.</text>
</comment>
<dbReference type="SUPFAM" id="SSF53671">
    <property type="entry name" value="Aspartate/ornithine carbamoyltransferase"/>
    <property type="match status" value="1"/>
</dbReference>
<evidence type="ECO:0000256" key="8">
    <source>
        <dbReference type="ARBA" id="ARBA00022679"/>
    </source>
</evidence>
<feature type="binding site" evidence="10">
    <location>
        <begin position="65"/>
        <end position="68"/>
    </location>
    <ligand>
        <name>carbamoyl phosphate</name>
        <dbReference type="ChEBI" id="CHEBI:58228"/>
    </ligand>
</feature>
<dbReference type="PRINTS" id="PR00100">
    <property type="entry name" value="AOTCASE"/>
</dbReference>
<evidence type="ECO:0000313" key="14">
    <source>
        <dbReference type="Proteomes" id="UP000199095"/>
    </source>
</evidence>
<comment type="pathway">
    <text evidence="3">Amino-acid biosynthesis; L-arginine biosynthesis; L-arginine from L-ornithine and carbamoyl phosphate: step 1/3.</text>
</comment>
<keyword evidence="8 10" id="KW-0808">Transferase</keyword>
<dbReference type="Pfam" id="PF00185">
    <property type="entry name" value="OTCace"/>
    <property type="match status" value="1"/>
</dbReference>
<dbReference type="OrthoDB" id="9802587at2"/>
<dbReference type="AlphaFoldDB" id="A0A1I0G9D6"/>
<proteinExistence type="inferred from homology"/>
<organism evidence="13 14">
    <name type="scientific">Salinibacillus kushneri</name>
    <dbReference type="NCBI Taxonomy" id="237682"/>
    <lineage>
        <taxon>Bacteria</taxon>
        <taxon>Bacillati</taxon>
        <taxon>Bacillota</taxon>
        <taxon>Bacilli</taxon>
        <taxon>Bacillales</taxon>
        <taxon>Bacillaceae</taxon>
        <taxon>Salinibacillus</taxon>
    </lineage>
</organism>
<evidence type="ECO:0000256" key="6">
    <source>
        <dbReference type="ARBA" id="ARBA00016634"/>
    </source>
</evidence>
<dbReference type="InterPro" id="IPR036901">
    <property type="entry name" value="Asp/Orn_carbamoylTrfase_sf"/>
</dbReference>
<feature type="binding site" evidence="10">
    <location>
        <position position="238"/>
    </location>
    <ligand>
        <name>L-ornithine</name>
        <dbReference type="ChEBI" id="CHEBI:46911"/>
    </ligand>
</feature>
<dbReference type="GO" id="GO:0016597">
    <property type="term" value="F:amino acid binding"/>
    <property type="evidence" value="ECO:0007669"/>
    <property type="project" value="InterPro"/>
</dbReference>
<feature type="binding site" evidence="10">
    <location>
        <position position="116"/>
    </location>
    <ligand>
        <name>carbamoyl phosphate</name>
        <dbReference type="ChEBI" id="CHEBI:58228"/>
    </ligand>
</feature>
<dbReference type="InterPro" id="IPR006132">
    <property type="entry name" value="Asp/Orn_carbamoyltranf_P-bd"/>
</dbReference>
<dbReference type="PANTHER" id="PTHR45753">
    <property type="entry name" value="ORNITHINE CARBAMOYLTRANSFERASE, MITOCHONDRIAL"/>
    <property type="match status" value="1"/>
</dbReference>
<evidence type="ECO:0000313" key="13">
    <source>
        <dbReference type="EMBL" id="SET66698.1"/>
    </source>
</evidence>
<dbReference type="PRINTS" id="PR00102">
    <property type="entry name" value="OTCASE"/>
</dbReference>
<feature type="domain" description="Aspartate/ornithine carbamoyltransferase carbamoyl-P binding" evidence="12">
    <location>
        <begin position="16"/>
        <end position="156"/>
    </location>
</feature>
<dbReference type="GO" id="GO:0005737">
    <property type="term" value="C:cytoplasm"/>
    <property type="evidence" value="ECO:0007669"/>
    <property type="project" value="UniProtKB-SubCell"/>
</dbReference>
<comment type="catalytic activity">
    <reaction evidence="9 10">
        <text>carbamoyl phosphate + L-ornithine = L-citrulline + phosphate + H(+)</text>
        <dbReference type="Rhea" id="RHEA:19513"/>
        <dbReference type="ChEBI" id="CHEBI:15378"/>
        <dbReference type="ChEBI" id="CHEBI:43474"/>
        <dbReference type="ChEBI" id="CHEBI:46911"/>
        <dbReference type="ChEBI" id="CHEBI:57743"/>
        <dbReference type="ChEBI" id="CHEBI:58228"/>
        <dbReference type="EC" id="2.1.3.3"/>
    </reaction>
</comment>
<evidence type="ECO:0000256" key="10">
    <source>
        <dbReference type="HAMAP-Rule" id="MF_01109"/>
    </source>
</evidence>
<evidence type="ECO:0000259" key="11">
    <source>
        <dbReference type="Pfam" id="PF00185"/>
    </source>
</evidence>
<feature type="binding site" evidence="10">
    <location>
        <position position="92"/>
    </location>
    <ligand>
        <name>carbamoyl phosphate</name>
        <dbReference type="ChEBI" id="CHEBI:58228"/>
    </ligand>
</feature>
<dbReference type="Proteomes" id="UP000199095">
    <property type="component" value="Unassembled WGS sequence"/>
</dbReference>
<dbReference type="EC" id="2.1.3.3" evidence="5 10"/>
<dbReference type="InterPro" id="IPR006131">
    <property type="entry name" value="Asp_carbamoyltransf_Asp/Orn-bd"/>
</dbReference>
<name>A0A1I0G9D6_9BACI</name>
<dbReference type="GO" id="GO:0019240">
    <property type="term" value="P:citrulline biosynthetic process"/>
    <property type="evidence" value="ECO:0007669"/>
    <property type="project" value="TreeGrafter"/>
</dbReference>
<dbReference type="FunFam" id="3.40.50.1370:FF:000016">
    <property type="entry name" value="Ornithine carbamoyltransferase"/>
    <property type="match status" value="1"/>
</dbReference>
<evidence type="ECO:0000256" key="3">
    <source>
        <dbReference type="ARBA" id="ARBA00004975"/>
    </source>
</evidence>
<comment type="function">
    <text evidence="1">Reversibly catalyzes the transfer of the carbamoyl group from carbamoyl phosphate (CP) to the N(epsilon) atom of ornithine (ORN) to produce L-citrulline.</text>
</comment>
<feature type="binding site" evidence="10">
    <location>
        <begin position="242"/>
        <end position="243"/>
    </location>
    <ligand>
        <name>L-ornithine</name>
        <dbReference type="ChEBI" id="CHEBI:46911"/>
    </ligand>
</feature>
<dbReference type="InterPro" id="IPR002292">
    <property type="entry name" value="Orn/put_carbamltrans"/>
</dbReference>
<reference evidence="14" key="1">
    <citation type="submission" date="2016-10" db="EMBL/GenBank/DDBJ databases">
        <authorList>
            <person name="Varghese N."/>
            <person name="Submissions S."/>
        </authorList>
    </citation>
    <scope>NUCLEOTIDE SEQUENCE [LARGE SCALE GENOMIC DNA]</scope>
    <source>
        <strain evidence="14">CGMCC 1.3566</strain>
    </source>
</reference>
<feature type="binding site" evidence="10">
    <location>
        <begin position="143"/>
        <end position="146"/>
    </location>
    <ligand>
        <name>carbamoyl phosphate</name>
        <dbReference type="ChEBI" id="CHEBI:58228"/>
    </ligand>
</feature>
<dbReference type="GO" id="GO:0004585">
    <property type="term" value="F:ornithine carbamoyltransferase activity"/>
    <property type="evidence" value="ECO:0007669"/>
    <property type="project" value="UniProtKB-UniRule"/>
</dbReference>
<dbReference type="InterPro" id="IPR024904">
    <property type="entry name" value="OTCase_ArgI"/>
</dbReference>
<dbReference type="InterPro" id="IPR006130">
    <property type="entry name" value="Asp/Orn_carbamoylTrfase"/>
</dbReference>
<feature type="binding site" evidence="10">
    <location>
        <begin position="278"/>
        <end position="279"/>
    </location>
    <ligand>
        <name>carbamoyl phosphate</name>
        <dbReference type="ChEBI" id="CHEBI:58228"/>
    </ligand>
</feature>
<dbReference type="PANTHER" id="PTHR45753:SF3">
    <property type="entry name" value="ORNITHINE TRANSCARBAMYLASE, MITOCHONDRIAL"/>
    <property type="match status" value="1"/>
</dbReference>
<dbReference type="NCBIfam" id="TIGR00658">
    <property type="entry name" value="orni_carb_tr"/>
    <property type="match status" value="1"/>
</dbReference>
<feature type="binding site" evidence="10">
    <location>
        <position position="174"/>
    </location>
    <ligand>
        <name>L-ornithine</name>
        <dbReference type="ChEBI" id="CHEBI:46911"/>
    </ligand>
</feature>
<evidence type="ECO:0000259" key="12">
    <source>
        <dbReference type="Pfam" id="PF02729"/>
    </source>
</evidence>
<dbReference type="Gene3D" id="3.40.50.1370">
    <property type="entry name" value="Aspartate/ornithine carbamoyltransferase"/>
    <property type="match status" value="2"/>
</dbReference>
<dbReference type="GO" id="GO:0042450">
    <property type="term" value="P:L-arginine biosynthetic process via ornithine"/>
    <property type="evidence" value="ECO:0007669"/>
    <property type="project" value="UniProtKB-UniRule"/>
</dbReference>
<dbReference type="EMBL" id="FOHJ01000006">
    <property type="protein sequence ID" value="SET66698.1"/>
    <property type="molecule type" value="Genomic_DNA"/>
</dbReference>
<evidence type="ECO:0000256" key="2">
    <source>
        <dbReference type="ARBA" id="ARBA00004496"/>
    </source>
</evidence>
<dbReference type="FunFam" id="3.40.50.1370:FF:000008">
    <property type="entry name" value="Ornithine carbamoyltransferase"/>
    <property type="match status" value="1"/>
</dbReference>
<evidence type="ECO:0000256" key="5">
    <source>
        <dbReference type="ARBA" id="ARBA00013007"/>
    </source>
</evidence>
<dbReference type="STRING" id="237682.SAMN05421676_106247"/>
<sequence length="324" mass="35800">MSSATSSATIESLKDRDFVTLKDFTKQEIASLLELAAKLKQQKKQGLPHQPLQGKTLGMVFEKSSTRTRVSFEAGIYQLGGVGLFLNTQDIQLGRGETIADTAKILSSYLDAIMIRTFNQSTVEQLAKHASIPVINGLTDLYHPCQVLADLLTMKEHKGNLEGLTLTYLGDGNNMAHSLMIGSAKMGMNVHIASPEEYKPLPEITIQAEQIAKENDGSIMITQDVEKAVQNSDIIYTDVWTSMGQEDEQAKRTEIFQTYRVNEELLKQAKPDAIFMHCLPAHRGEEVTTGVIDGNQSVVFEEAENRLHAQKALMVALMGNSFPQ</sequence>
<accession>A0A1I0G9D6</accession>
<dbReference type="NCBIfam" id="NF001986">
    <property type="entry name" value="PRK00779.1"/>
    <property type="match status" value="1"/>
</dbReference>
<evidence type="ECO:0000256" key="7">
    <source>
        <dbReference type="ARBA" id="ARBA00022490"/>
    </source>
</evidence>
<feature type="domain" description="Aspartate/ornithine carbamoyltransferase Asp/Orn-binding" evidence="11">
    <location>
        <begin position="162"/>
        <end position="316"/>
    </location>
</feature>
<feature type="binding site" evidence="10">
    <location>
        <position position="306"/>
    </location>
    <ligand>
        <name>carbamoyl phosphate</name>
        <dbReference type="ChEBI" id="CHEBI:58228"/>
    </ligand>
</feature>
<keyword evidence="7 10" id="KW-0963">Cytoplasm</keyword>
<protein>
    <recommendedName>
        <fullName evidence="6 10">Ornithine carbamoyltransferase</fullName>
        <shortName evidence="10">OTCase</shortName>
        <ecNumber evidence="5 10">2.1.3.3</ecNumber>
    </recommendedName>
</protein>
<comment type="subcellular location">
    <subcellularLocation>
        <location evidence="2 10">Cytoplasm</location>
    </subcellularLocation>
</comment>
<dbReference type="HAMAP" id="MF_01109">
    <property type="entry name" value="OTCase"/>
    <property type="match status" value="1"/>
</dbReference>